<name>A0A6A6YMD6_9PEZI</name>
<accession>A0A6A6YMD6</accession>
<protein>
    <submittedName>
        <fullName evidence="2 4">Uncharacterized protein</fullName>
    </submittedName>
</protein>
<feature type="compositionally biased region" description="Basic and acidic residues" evidence="1">
    <location>
        <begin position="185"/>
        <end position="198"/>
    </location>
</feature>
<organism evidence="2">
    <name type="scientific">Mytilinidion resinicola</name>
    <dbReference type="NCBI Taxonomy" id="574789"/>
    <lineage>
        <taxon>Eukaryota</taxon>
        <taxon>Fungi</taxon>
        <taxon>Dikarya</taxon>
        <taxon>Ascomycota</taxon>
        <taxon>Pezizomycotina</taxon>
        <taxon>Dothideomycetes</taxon>
        <taxon>Pleosporomycetidae</taxon>
        <taxon>Mytilinidiales</taxon>
        <taxon>Mytilinidiaceae</taxon>
        <taxon>Mytilinidion</taxon>
    </lineage>
</organism>
<reference evidence="4" key="3">
    <citation type="submission" date="2025-04" db="UniProtKB">
        <authorList>
            <consortium name="RefSeq"/>
        </authorList>
    </citation>
    <scope>IDENTIFICATION</scope>
    <source>
        <strain evidence="4">CBS 304.34</strain>
    </source>
</reference>
<keyword evidence="3" id="KW-1185">Reference proteome</keyword>
<feature type="region of interest" description="Disordered" evidence="1">
    <location>
        <begin position="185"/>
        <end position="255"/>
    </location>
</feature>
<feature type="region of interest" description="Disordered" evidence="1">
    <location>
        <begin position="381"/>
        <end position="406"/>
    </location>
</feature>
<sequence>MAPRSSPSSDASVRSSWGSGIVSNGMVTLSSCNTGSVQIAPSGVVEYSGPSDVSSFRGPLSRRYRPTPGRASMLNPETRFDARAWRKKPIDSSHRLATGLRVPGMFYSRHPWSFAAFLLGKLGSYHCFVAPSSVGGPLQATSYHQARHGKDFTQKTSTLQEDFANIADDLNSSFIIATGERTDVRTDSKLRQSTEYHSHSGSPRQSGKLHKASPQIQFATGTNLPGQYSRRQRTQLAEDRLSGADTSKMSKLSLKRHHAKEAILQNGAIAMAARDRHETIGSHRRRHTQFGRRWVAGRQSTELGPPRPKMSEHDDRFPRFSGASSRCQAAMSMATVETASDSQALLKDVPIEPPRSTNFKVLRGHALKFRDQFAQVQRQQAQVQRLFSPSSEAARPRSKASSPAGTQNLQAITLKFQAMSPIPCAISLGQITSKCSKYLVHVTRLLKFSLQRLHRGHTSPTFSVLRRHRG</sequence>
<reference evidence="2 4" key="1">
    <citation type="journal article" date="2020" name="Stud. Mycol.">
        <title>101 Dothideomycetes genomes: a test case for predicting lifestyles and emergence of pathogens.</title>
        <authorList>
            <person name="Haridas S."/>
            <person name="Albert R."/>
            <person name="Binder M."/>
            <person name="Bloem J."/>
            <person name="Labutti K."/>
            <person name="Salamov A."/>
            <person name="Andreopoulos B."/>
            <person name="Baker S."/>
            <person name="Barry K."/>
            <person name="Bills G."/>
            <person name="Bluhm B."/>
            <person name="Cannon C."/>
            <person name="Castanera R."/>
            <person name="Culley D."/>
            <person name="Daum C."/>
            <person name="Ezra D."/>
            <person name="Gonzalez J."/>
            <person name="Henrissat B."/>
            <person name="Kuo A."/>
            <person name="Liang C."/>
            <person name="Lipzen A."/>
            <person name="Lutzoni F."/>
            <person name="Magnuson J."/>
            <person name="Mondo S."/>
            <person name="Nolan M."/>
            <person name="Ohm R."/>
            <person name="Pangilinan J."/>
            <person name="Park H.-J."/>
            <person name="Ramirez L."/>
            <person name="Alfaro M."/>
            <person name="Sun H."/>
            <person name="Tritt A."/>
            <person name="Yoshinaga Y."/>
            <person name="Zwiers L.-H."/>
            <person name="Turgeon B."/>
            <person name="Goodwin S."/>
            <person name="Spatafora J."/>
            <person name="Crous P."/>
            <person name="Grigoriev I."/>
        </authorList>
    </citation>
    <scope>NUCLEOTIDE SEQUENCE</scope>
    <source>
        <strain evidence="2 4">CBS 304.34</strain>
    </source>
</reference>
<dbReference type="AlphaFoldDB" id="A0A6A6YMD6"/>
<evidence type="ECO:0000313" key="4">
    <source>
        <dbReference type="RefSeq" id="XP_033576118.1"/>
    </source>
</evidence>
<dbReference type="GeneID" id="54463019"/>
<dbReference type="Proteomes" id="UP000504636">
    <property type="component" value="Unplaced"/>
</dbReference>
<dbReference type="PROSITE" id="PS51257">
    <property type="entry name" value="PROKAR_LIPOPROTEIN"/>
    <property type="match status" value="1"/>
</dbReference>
<dbReference type="RefSeq" id="XP_033576118.1">
    <property type="nucleotide sequence ID" value="XM_033722126.1"/>
</dbReference>
<gene>
    <name evidence="2 4" type="ORF">BDZ99DRAFT_477606</name>
</gene>
<evidence type="ECO:0000313" key="2">
    <source>
        <dbReference type="EMBL" id="KAF2809154.1"/>
    </source>
</evidence>
<dbReference type="EMBL" id="MU003702">
    <property type="protein sequence ID" value="KAF2809154.1"/>
    <property type="molecule type" value="Genomic_DNA"/>
</dbReference>
<reference evidence="4" key="2">
    <citation type="submission" date="2020-04" db="EMBL/GenBank/DDBJ databases">
        <authorList>
            <consortium name="NCBI Genome Project"/>
        </authorList>
    </citation>
    <scope>NUCLEOTIDE SEQUENCE</scope>
    <source>
        <strain evidence="4">CBS 304.34</strain>
    </source>
</reference>
<evidence type="ECO:0000256" key="1">
    <source>
        <dbReference type="SAM" id="MobiDB-lite"/>
    </source>
</evidence>
<proteinExistence type="predicted"/>
<evidence type="ECO:0000313" key="3">
    <source>
        <dbReference type="Proteomes" id="UP000504636"/>
    </source>
</evidence>
<feature type="compositionally biased region" description="Polar residues" evidence="1">
    <location>
        <begin position="214"/>
        <end position="226"/>
    </location>
</feature>
<feature type="compositionally biased region" description="Low complexity" evidence="1">
    <location>
        <begin position="381"/>
        <end position="404"/>
    </location>
</feature>